<dbReference type="InterPro" id="IPR018289">
    <property type="entry name" value="MULE_transposase_dom"/>
</dbReference>
<evidence type="ECO:0000313" key="6">
    <source>
        <dbReference type="Proteomes" id="UP000289738"/>
    </source>
</evidence>
<dbReference type="OrthoDB" id="1733498at2759"/>
<dbReference type="InterPro" id="IPR058778">
    <property type="entry name" value="HTH_FAR1-11-like"/>
</dbReference>
<evidence type="ECO:0000259" key="4">
    <source>
        <dbReference type="Pfam" id="PF26175"/>
    </source>
</evidence>
<evidence type="ECO:0000256" key="1">
    <source>
        <dbReference type="SAM" id="MobiDB-lite"/>
    </source>
</evidence>
<accession>A0A445BGV2</accession>
<evidence type="ECO:0000259" key="3">
    <source>
        <dbReference type="Pfam" id="PF10551"/>
    </source>
</evidence>
<organism evidence="5 6">
    <name type="scientific">Arachis hypogaea</name>
    <name type="common">Peanut</name>
    <dbReference type="NCBI Taxonomy" id="3818"/>
    <lineage>
        <taxon>Eukaryota</taxon>
        <taxon>Viridiplantae</taxon>
        <taxon>Streptophyta</taxon>
        <taxon>Embryophyta</taxon>
        <taxon>Tracheophyta</taxon>
        <taxon>Spermatophyta</taxon>
        <taxon>Magnoliopsida</taxon>
        <taxon>eudicotyledons</taxon>
        <taxon>Gunneridae</taxon>
        <taxon>Pentapetalae</taxon>
        <taxon>rosids</taxon>
        <taxon>fabids</taxon>
        <taxon>Fabales</taxon>
        <taxon>Fabaceae</taxon>
        <taxon>Papilionoideae</taxon>
        <taxon>50 kb inversion clade</taxon>
        <taxon>dalbergioids sensu lato</taxon>
        <taxon>Dalbergieae</taxon>
        <taxon>Pterocarpus clade</taxon>
        <taxon>Arachis</taxon>
    </lineage>
</organism>
<dbReference type="Pfam" id="PF10551">
    <property type="entry name" value="MULE"/>
    <property type="match status" value="1"/>
</dbReference>
<dbReference type="STRING" id="3818.A0A445BGV2"/>
<feature type="domain" description="FAR1-related sequence 11-like HTH-like" evidence="4">
    <location>
        <begin position="192"/>
        <end position="241"/>
    </location>
</feature>
<dbReference type="InterPro" id="IPR004330">
    <property type="entry name" value="FAR1_DNA_bnd_dom"/>
</dbReference>
<evidence type="ECO:0000259" key="2">
    <source>
        <dbReference type="Pfam" id="PF03101"/>
    </source>
</evidence>
<reference evidence="5 6" key="1">
    <citation type="submission" date="2019-01" db="EMBL/GenBank/DDBJ databases">
        <title>Sequencing of cultivated peanut Arachis hypogaea provides insights into genome evolution and oil improvement.</title>
        <authorList>
            <person name="Chen X."/>
        </authorList>
    </citation>
    <scope>NUCLEOTIDE SEQUENCE [LARGE SCALE GENOMIC DNA]</scope>
    <source>
        <strain evidence="6">cv. Fuhuasheng</strain>
        <tissue evidence="5">Leaves</tissue>
    </source>
</reference>
<sequence>MDPKLQLSGGEDDTDKVSEEEYFGVSISSGDEEDYSFENESVAGEKGDEVQGNDFGAAPVTSEGDAPGFRSSEDFVDQVFKTEEEAYAAYKQFARLRGFGVRRGDVARIKGVLVRRDFFCHRQGTRHDKHYDCPERVREEKLESRTGCTAKLKIYLDAQDHVWKVRKIDDIHNHPLATSMFNHLLPSHRSLSESDKAQVDSLKKFGIATSKIMAYMAGQSGGYGMLRFTKRDLYNYVHSQRMAQLNDGDAAATISYLEGKANADMMSVARYTKTLDGRLGSLFWADGQMMSDYKLFGDVLAFDATYRSNKYKKPLVVFSGSNHHKQTAIFGFALLEDEEVRTYRWILLNLVDVMDNKMPSVVVTDGDKAMRAAIAEVLPSARHRLCAWHLEKNCVLRVKEPEFRKVFKKTIYANFEVSEFEEYWTTVVQSLGLMNNSWVKSTYELRHSWATAYLRGSFCAGYRTTSRCEGINAFVKGFLKSTNSLLELVHSLDRVVKDYRNNEVTAQFYSTYYMPVLNTGLDNIEGFASKIYTRTVFKEVRKQIKGVGSLLFLGKDSISTTSVYSFSNMVNRRRVHRVLYDPSEPRLNVIVICGTMGTGLGF</sequence>
<dbReference type="PANTHER" id="PTHR47718">
    <property type="entry name" value="OS01G0519700 PROTEIN"/>
    <property type="match status" value="1"/>
</dbReference>
<feature type="domain" description="FAR1" evidence="2">
    <location>
        <begin position="90"/>
        <end position="177"/>
    </location>
</feature>
<dbReference type="Pfam" id="PF26175">
    <property type="entry name" value="HTH_FAR1"/>
    <property type="match status" value="1"/>
</dbReference>
<protein>
    <submittedName>
        <fullName evidence="5">Uncharacterized protein</fullName>
    </submittedName>
</protein>
<gene>
    <name evidence="5" type="ORF">Ahy_A09g042813</name>
</gene>
<dbReference type="AlphaFoldDB" id="A0A445BGV2"/>
<dbReference type="Proteomes" id="UP000289738">
    <property type="component" value="Chromosome A09"/>
</dbReference>
<dbReference type="Pfam" id="PF03101">
    <property type="entry name" value="FAR1"/>
    <property type="match status" value="1"/>
</dbReference>
<evidence type="ECO:0000313" key="5">
    <source>
        <dbReference type="EMBL" id="RYR37898.1"/>
    </source>
</evidence>
<comment type="caution">
    <text evidence="5">The sequence shown here is derived from an EMBL/GenBank/DDBJ whole genome shotgun (WGS) entry which is preliminary data.</text>
</comment>
<proteinExistence type="predicted"/>
<dbReference type="PANTHER" id="PTHR47718:SF15">
    <property type="entry name" value="PROTEIN FAR1-RELATED SEQUENCE 5-LIKE"/>
    <property type="match status" value="1"/>
</dbReference>
<dbReference type="EMBL" id="SDMP01000009">
    <property type="protein sequence ID" value="RYR37898.1"/>
    <property type="molecule type" value="Genomic_DNA"/>
</dbReference>
<feature type="compositionally biased region" description="Acidic residues" evidence="1">
    <location>
        <begin position="10"/>
        <end position="22"/>
    </location>
</feature>
<name>A0A445BGV2_ARAHY</name>
<keyword evidence="6" id="KW-1185">Reference proteome</keyword>
<feature type="region of interest" description="Disordered" evidence="1">
    <location>
        <begin position="1"/>
        <end position="70"/>
    </location>
</feature>
<feature type="domain" description="MULE transposase" evidence="3">
    <location>
        <begin position="299"/>
        <end position="393"/>
    </location>
</feature>